<proteinExistence type="predicted"/>
<reference evidence="4 5" key="1">
    <citation type="submission" date="2018-06" db="EMBL/GenBank/DDBJ databases">
        <title>Comparative genomics reveals the genomic features of Rhizophagus irregularis, R. cerebriforme, R. diaphanum and Gigaspora rosea, and their symbiotic lifestyle signature.</title>
        <authorList>
            <person name="Morin E."/>
            <person name="San Clemente H."/>
            <person name="Chen E.C.H."/>
            <person name="De La Providencia I."/>
            <person name="Hainaut M."/>
            <person name="Kuo A."/>
            <person name="Kohler A."/>
            <person name="Murat C."/>
            <person name="Tang N."/>
            <person name="Roy S."/>
            <person name="Loubradou J."/>
            <person name="Henrissat B."/>
            <person name="Grigoriev I.V."/>
            <person name="Corradi N."/>
            <person name="Roux C."/>
            <person name="Martin F.M."/>
        </authorList>
    </citation>
    <scope>NUCLEOTIDE SEQUENCE [LARGE SCALE GENOMIC DNA]</scope>
    <source>
        <strain evidence="4 5">DAOM 194757</strain>
    </source>
</reference>
<evidence type="ECO:0000256" key="2">
    <source>
        <dbReference type="ARBA" id="ARBA00022803"/>
    </source>
</evidence>
<comment type="caution">
    <text evidence="4">The sequence shown here is derived from an EMBL/GenBank/DDBJ whole genome shotgun (WGS) entry which is preliminary data.</text>
</comment>
<accession>A0A397VBM1</accession>
<protein>
    <submittedName>
        <fullName evidence="4">Uncharacterized protein</fullName>
    </submittedName>
</protein>
<dbReference type="AlphaFoldDB" id="A0A397VBM1"/>
<sequence>MTNENISIKPNNNALALEYQDKVYFIMGGYKNMLVNLTNELTKSLEKNRSINVFELTYRGKIYFIMSKYDKALEDLNRLLEIMPNNTIALRYWCEINYMMKRHNESIADLYKLLKIKPKDTWAAEALNFVERL</sequence>
<dbReference type="SMART" id="SM00028">
    <property type="entry name" value="TPR"/>
    <property type="match status" value="2"/>
</dbReference>
<dbReference type="SUPFAM" id="SSF48452">
    <property type="entry name" value="TPR-like"/>
    <property type="match status" value="1"/>
</dbReference>
<dbReference type="InterPro" id="IPR013105">
    <property type="entry name" value="TPR_2"/>
</dbReference>
<keyword evidence="5" id="KW-1185">Reference proteome</keyword>
<feature type="repeat" description="TPR" evidence="3">
    <location>
        <begin position="53"/>
        <end position="86"/>
    </location>
</feature>
<dbReference type="OrthoDB" id="1914839at2759"/>
<gene>
    <name evidence="4" type="ORF">C2G38_2036187</name>
</gene>
<evidence type="ECO:0000256" key="1">
    <source>
        <dbReference type="ARBA" id="ARBA00022737"/>
    </source>
</evidence>
<evidence type="ECO:0000256" key="3">
    <source>
        <dbReference type="PROSITE-ProRule" id="PRU00339"/>
    </source>
</evidence>
<keyword evidence="1" id="KW-0677">Repeat</keyword>
<dbReference type="InterPro" id="IPR019734">
    <property type="entry name" value="TPR_rpt"/>
</dbReference>
<keyword evidence="2 3" id="KW-0802">TPR repeat</keyword>
<evidence type="ECO:0000313" key="5">
    <source>
        <dbReference type="Proteomes" id="UP000266673"/>
    </source>
</evidence>
<dbReference type="Proteomes" id="UP000266673">
    <property type="component" value="Unassembled WGS sequence"/>
</dbReference>
<organism evidence="4 5">
    <name type="scientific">Gigaspora rosea</name>
    <dbReference type="NCBI Taxonomy" id="44941"/>
    <lineage>
        <taxon>Eukaryota</taxon>
        <taxon>Fungi</taxon>
        <taxon>Fungi incertae sedis</taxon>
        <taxon>Mucoromycota</taxon>
        <taxon>Glomeromycotina</taxon>
        <taxon>Glomeromycetes</taxon>
        <taxon>Diversisporales</taxon>
        <taxon>Gigasporaceae</taxon>
        <taxon>Gigaspora</taxon>
    </lineage>
</organism>
<dbReference type="PROSITE" id="PS50005">
    <property type="entry name" value="TPR"/>
    <property type="match status" value="1"/>
</dbReference>
<dbReference type="EMBL" id="QKWP01000486">
    <property type="protein sequence ID" value="RIB19251.1"/>
    <property type="molecule type" value="Genomic_DNA"/>
</dbReference>
<dbReference type="Pfam" id="PF07719">
    <property type="entry name" value="TPR_2"/>
    <property type="match status" value="1"/>
</dbReference>
<dbReference type="Gene3D" id="1.25.40.10">
    <property type="entry name" value="Tetratricopeptide repeat domain"/>
    <property type="match status" value="1"/>
</dbReference>
<dbReference type="InterPro" id="IPR011990">
    <property type="entry name" value="TPR-like_helical_dom_sf"/>
</dbReference>
<name>A0A397VBM1_9GLOM</name>
<evidence type="ECO:0000313" key="4">
    <source>
        <dbReference type="EMBL" id="RIB19251.1"/>
    </source>
</evidence>